<evidence type="ECO:0000313" key="15">
    <source>
        <dbReference type="Proteomes" id="UP000754883"/>
    </source>
</evidence>
<feature type="region of interest" description="Disordered" evidence="11">
    <location>
        <begin position="718"/>
        <end position="740"/>
    </location>
</feature>
<evidence type="ECO:0000259" key="13">
    <source>
        <dbReference type="PROSITE" id="PS50071"/>
    </source>
</evidence>
<dbReference type="InterPro" id="IPR003370">
    <property type="entry name" value="Chromate_transpt"/>
</dbReference>
<dbReference type="GO" id="GO:0015109">
    <property type="term" value="F:chromate transmembrane transporter activity"/>
    <property type="evidence" value="ECO:0007669"/>
    <property type="project" value="InterPro"/>
</dbReference>
<evidence type="ECO:0000256" key="3">
    <source>
        <dbReference type="ARBA" id="ARBA00022475"/>
    </source>
</evidence>
<feature type="transmembrane region" description="Helical" evidence="12">
    <location>
        <begin position="404"/>
        <end position="424"/>
    </location>
</feature>
<feature type="region of interest" description="Disordered" evidence="11">
    <location>
        <begin position="589"/>
        <end position="648"/>
    </location>
</feature>
<evidence type="ECO:0000256" key="1">
    <source>
        <dbReference type="ARBA" id="ARBA00004651"/>
    </source>
</evidence>
<dbReference type="GO" id="GO:0003677">
    <property type="term" value="F:DNA binding"/>
    <property type="evidence" value="ECO:0007669"/>
    <property type="project" value="UniProtKB-UniRule"/>
</dbReference>
<dbReference type="CDD" id="cd00086">
    <property type="entry name" value="homeodomain"/>
    <property type="match status" value="1"/>
</dbReference>
<dbReference type="InterPro" id="IPR001356">
    <property type="entry name" value="HD"/>
</dbReference>
<reference evidence="14 15" key="2">
    <citation type="submission" date="2021-10" db="EMBL/GenBank/DDBJ databases">
        <authorList>
            <person name="Piombo E."/>
        </authorList>
    </citation>
    <scope>NUCLEOTIDE SEQUENCE [LARGE SCALE GENOMIC DNA]</scope>
</reference>
<evidence type="ECO:0000256" key="4">
    <source>
        <dbReference type="ARBA" id="ARBA00022692"/>
    </source>
</evidence>
<keyword evidence="8 10" id="KW-0371">Homeobox</keyword>
<comment type="caution">
    <text evidence="14">The sequence shown here is derived from an EMBL/GenBank/DDBJ whole genome shotgun (WGS) entry which is preliminary data.</text>
</comment>
<dbReference type="Gene3D" id="1.10.10.60">
    <property type="entry name" value="Homeodomain-like"/>
    <property type="match status" value="1"/>
</dbReference>
<evidence type="ECO:0000256" key="8">
    <source>
        <dbReference type="ARBA" id="ARBA00023155"/>
    </source>
</evidence>
<evidence type="ECO:0000256" key="7">
    <source>
        <dbReference type="ARBA" id="ARBA00023136"/>
    </source>
</evidence>
<evidence type="ECO:0000256" key="11">
    <source>
        <dbReference type="SAM" id="MobiDB-lite"/>
    </source>
</evidence>
<dbReference type="SUPFAM" id="SSF46689">
    <property type="entry name" value="Homeodomain-like"/>
    <property type="match status" value="1"/>
</dbReference>
<keyword evidence="7 12" id="KW-0472">Membrane</keyword>
<dbReference type="Proteomes" id="UP000754883">
    <property type="component" value="Unassembled WGS sequence"/>
</dbReference>
<dbReference type="PROSITE" id="PS50071">
    <property type="entry name" value="HOMEOBOX_2"/>
    <property type="match status" value="1"/>
</dbReference>
<feature type="compositionally biased region" description="Polar residues" evidence="11">
    <location>
        <begin position="608"/>
        <end position="624"/>
    </location>
</feature>
<organism evidence="14 15">
    <name type="scientific">Clonostachys byssicola</name>
    <dbReference type="NCBI Taxonomy" id="160290"/>
    <lineage>
        <taxon>Eukaryota</taxon>
        <taxon>Fungi</taxon>
        <taxon>Dikarya</taxon>
        <taxon>Ascomycota</taxon>
        <taxon>Pezizomycotina</taxon>
        <taxon>Sordariomycetes</taxon>
        <taxon>Hypocreomycetidae</taxon>
        <taxon>Hypocreales</taxon>
        <taxon>Bionectriaceae</taxon>
        <taxon>Clonostachys</taxon>
    </lineage>
</organism>
<dbReference type="Gene3D" id="3.30.160.60">
    <property type="entry name" value="Classic Zinc Finger"/>
    <property type="match status" value="1"/>
</dbReference>
<dbReference type="Pfam" id="PF02417">
    <property type="entry name" value="Chromate_transp"/>
    <property type="match status" value="2"/>
</dbReference>
<evidence type="ECO:0000313" key="14">
    <source>
        <dbReference type="EMBL" id="CAG9989460.1"/>
    </source>
</evidence>
<dbReference type="AlphaFoldDB" id="A0A9N9UFB5"/>
<dbReference type="InterPro" id="IPR009057">
    <property type="entry name" value="Homeodomain-like_sf"/>
</dbReference>
<feature type="transmembrane region" description="Helical" evidence="12">
    <location>
        <begin position="299"/>
        <end position="321"/>
    </location>
</feature>
<keyword evidence="6 10" id="KW-0238">DNA-binding</keyword>
<keyword evidence="5 12" id="KW-1133">Transmembrane helix</keyword>
<dbReference type="Pfam" id="PF05920">
    <property type="entry name" value="Homeobox_KN"/>
    <property type="match status" value="1"/>
</dbReference>
<dbReference type="InterPro" id="IPR013087">
    <property type="entry name" value="Znf_C2H2_type"/>
</dbReference>
<gene>
    <name evidence="14" type="ORF">CBYS24578_00017279</name>
</gene>
<evidence type="ECO:0000256" key="2">
    <source>
        <dbReference type="ARBA" id="ARBA00005262"/>
    </source>
</evidence>
<accession>A0A9N9UFB5</accession>
<evidence type="ECO:0000256" key="10">
    <source>
        <dbReference type="PROSITE-ProRule" id="PRU00108"/>
    </source>
</evidence>
<evidence type="ECO:0000256" key="6">
    <source>
        <dbReference type="ARBA" id="ARBA00023125"/>
    </source>
</evidence>
<dbReference type="EMBL" id="CABFNO020001466">
    <property type="protein sequence ID" value="CAG9989460.1"/>
    <property type="molecule type" value="Genomic_DNA"/>
</dbReference>
<feature type="transmembrane region" description="Helical" evidence="12">
    <location>
        <begin position="267"/>
        <end position="287"/>
    </location>
</feature>
<dbReference type="SMART" id="SM00355">
    <property type="entry name" value="ZnF_C2H2"/>
    <property type="match status" value="2"/>
</dbReference>
<feature type="compositionally biased region" description="Basic residues" evidence="11">
    <location>
        <begin position="720"/>
        <end position="738"/>
    </location>
</feature>
<feature type="transmembrane region" description="Helical" evidence="12">
    <location>
        <begin position="333"/>
        <end position="355"/>
    </location>
</feature>
<evidence type="ECO:0000256" key="9">
    <source>
        <dbReference type="ARBA" id="ARBA00023242"/>
    </source>
</evidence>
<keyword evidence="3" id="KW-1003">Cell membrane</keyword>
<keyword evidence="15" id="KW-1185">Reference proteome</keyword>
<evidence type="ECO:0000256" key="5">
    <source>
        <dbReference type="ARBA" id="ARBA00022989"/>
    </source>
</evidence>
<keyword evidence="4 12" id="KW-0812">Transmembrane</keyword>
<dbReference type="PANTHER" id="PTHR33567">
    <property type="entry name" value="CHROMATE ION TRANSPORTER (EUROFUNG)"/>
    <property type="match status" value="1"/>
</dbReference>
<feature type="transmembrane region" description="Helical" evidence="12">
    <location>
        <begin position="367"/>
        <end position="392"/>
    </location>
</feature>
<dbReference type="PANTHER" id="PTHR33567:SF3">
    <property type="entry name" value="CHROMATE ION TRANSPORTER (EUROFUNG)"/>
    <property type="match status" value="1"/>
</dbReference>
<protein>
    <recommendedName>
        <fullName evidence="13">Homeobox domain-containing protein</fullName>
    </recommendedName>
</protein>
<dbReference type="OrthoDB" id="10056939at2759"/>
<feature type="transmembrane region" description="Helical" evidence="12">
    <location>
        <begin position="151"/>
        <end position="169"/>
    </location>
</feature>
<comment type="similarity">
    <text evidence="2">Belongs to the chromate ion transporter (CHR) (TC 2.A.51) family.</text>
</comment>
<feature type="transmembrane region" description="Helical" evidence="12">
    <location>
        <begin position="120"/>
        <end position="139"/>
    </location>
</feature>
<evidence type="ECO:0000256" key="12">
    <source>
        <dbReference type="SAM" id="Phobius"/>
    </source>
</evidence>
<comment type="subcellular location">
    <subcellularLocation>
        <location evidence="1">Cell membrane</location>
        <topology evidence="1">Multi-pass membrane protein</topology>
    </subcellularLocation>
    <subcellularLocation>
        <location evidence="10">Nucleus</location>
    </subcellularLocation>
</comment>
<name>A0A9N9UFB5_9HYPO</name>
<dbReference type="GO" id="GO:0005634">
    <property type="term" value="C:nucleus"/>
    <property type="evidence" value="ECO:0007669"/>
    <property type="project" value="UniProtKB-SubCell"/>
</dbReference>
<reference evidence="15" key="1">
    <citation type="submission" date="2019-06" db="EMBL/GenBank/DDBJ databases">
        <authorList>
            <person name="Broberg M."/>
        </authorList>
    </citation>
    <scope>NUCLEOTIDE SEQUENCE [LARGE SCALE GENOMIC DNA]</scope>
</reference>
<dbReference type="GO" id="GO:0006355">
    <property type="term" value="P:regulation of DNA-templated transcription"/>
    <property type="evidence" value="ECO:0007669"/>
    <property type="project" value="InterPro"/>
</dbReference>
<dbReference type="SMART" id="SM00389">
    <property type="entry name" value="HOX"/>
    <property type="match status" value="1"/>
</dbReference>
<dbReference type="PROSITE" id="PS00028">
    <property type="entry name" value="ZINC_FINGER_C2H2_1"/>
    <property type="match status" value="1"/>
</dbReference>
<sequence length="1168" mass="129110">MPQISPLTNRLKDATIATWHLGLTCFGGPPVHFRIFHTLFVQKLQWIDEQMYQEFFSISQALPGPASTKMLFCIVQMHDGLLASILAFFYWSIPGAVGMYGLSLGIAAIQDTLPDPVYPLLSGLNAATTGVIALAAIELSEKAVTDRLTRIILSFSAFAALLYSAIWYLPVLMVISGSATLLYDLKIIHKVLRKARQAIRARLDHPSDQVRDSQTVQESQTQLSQQATMANGGILPTNADTSSVGTRNEVRVIPRDYPLTLRWRSSAIVISSFVVAFVVIMVLRAVLSEPPVLYRMFSNLWLAGTIIFGGGPVVIPLLREYIVAEGWVPPRDFLIGLAVIQAFPGPNFNFAVFLGSLTAVNNATPSIVGAAVGFVAIFTPGMVLVHGTMGIWPALRNRPWVKSLVRGVSTSAVGFIFTAVYRIWQIGLLEANDESGKSLGNDPWWLVVAGTAFVGGRYFRIPPPLCICLGAIMGLGWFGVVSAWRCRSGIFPSNLTNPTQNIDLASSQYPPPTSNHELLMERDIQDGTAKFQRPVVRHSRSSTKVLKAWFISHSSWPYPSQDEKDTLSSQTGMTVRQISHWFVNARRRHGDKLSNEDSAIKSPHPSPISRSAPTSIQSKRGGSNRSHDSPHRDMTPFDRWRHSPPEDDHVPLQAIAQAAQDSVDISKTNNDAAAWIESVDSASSLGSFDFSSSNASSGSSAYSHGSFDLTGSLYSLGGRSRGRKRHQTTRSTRRRAGKATKEERLYQCTFCTDRFKTRYEWTRHEGTLHLALEKWTCLPFGPLRRDPANDTANCAFCGMLDPDQAHLNSHRAAECIAKPPEARTFFRKDHLRQHLRLIHGVPEVRDWMSTWRFKEVNIKSRCGFCEETFTSWPDRNDHICDHFREGAQMIDWKGCRGLEPAVALLVENAMPPYLIGLESTDAEPFSASRGTTKKISAMNDGNACQPSPTSFESLTARIGDYVRIARENGLDLSDEALRRQARLILYDDDDPLNHTPADNAQWLAMFKLGYGLQDSPSATQLNSNQQLMMNTNASSLGPTLGPFTLQKLQQAAGHNQAMLPSNLDVLPDGFNTENWGASNMQVPWSWQTPECLAEFSQLCQQPDSTTACQRSKDDSLGLFPEVGGATGLETATMPASLTAFEYASTGGGFDHDEMPLDMRLLFESEFDV</sequence>
<dbReference type="GO" id="GO:0005886">
    <property type="term" value="C:plasma membrane"/>
    <property type="evidence" value="ECO:0007669"/>
    <property type="project" value="UniProtKB-SubCell"/>
</dbReference>
<feature type="domain" description="Homeobox" evidence="13">
    <location>
        <begin position="529"/>
        <end position="592"/>
    </location>
</feature>
<feature type="transmembrane region" description="Helical" evidence="12">
    <location>
        <begin position="80"/>
        <end position="100"/>
    </location>
</feature>
<feature type="DNA-binding region" description="Homeobox" evidence="10">
    <location>
        <begin position="531"/>
        <end position="593"/>
    </location>
</feature>
<keyword evidence="9 10" id="KW-0539">Nucleus</keyword>
<proteinExistence type="inferred from homology"/>
<dbReference type="InterPro" id="IPR008422">
    <property type="entry name" value="KN_HD"/>
</dbReference>
<feature type="transmembrane region" description="Helical" evidence="12">
    <location>
        <begin position="466"/>
        <end position="484"/>
    </location>
</feature>
<feature type="compositionally biased region" description="Basic and acidic residues" evidence="11">
    <location>
        <begin position="625"/>
        <end position="648"/>
    </location>
</feature>